<dbReference type="AlphaFoldDB" id="A0A4Y7KYU9"/>
<dbReference type="Proteomes" id="UP000316621">
    <property type="component" value="Chromosome 9"/>
</dbReference>
<proteinExistence type="predicted"/>
<evidence type="ECO:0000313" key="2">
    <source>
        <dbReference type="Proteomes" id="UP000316621"/>
    </source>
</evidence>
<dbReference type="STRING" id="3469.A0A4Y7KYU9"/>
<name>A0A4Y7KYU9_PAPSO</name>
<dbReference type="EMBL" id="CM010723">
    <property type="protein sequence ID" value="RZC78484.1"/>
    <property type="molecule type" value="Genomic_DNA"/>
</dbReference>
<reference evidence="1 2" key="1">
    <citation type="journal article" date="2018" name="Science">
        <title>The opium poppy genome and morphinan production.</title>
        <authorList>
            <person name="Guo L."/>
            <person name="Winzer T."/>
            <person name="Yang X."/>
            <person name="Li Y."/>
            <person name="Ning Z."/>
            <person name="He Z."/>
            <person name="Teodor R."/>
            <person name="Lu Y."/>
            <person name="Bowser T.A."/>
            <person name="Graham I.A."/>
            <person name="Ye K."/>
        </authorList>
    </citation>
    <scope>NUCLEOTIDE SEQUENCE [LARGE SCALE GENOMIC DNA]</scope>
    <source>
        <strain evidence="2">cv. HN1</strain>
        <tissue evidence="1">Leaves</tissue>
    </source>
</reference>
<dbReference type="Gramene" id="RZC78484">
    <property type="protein sequence ID" value="RZC78484"/>
    <property type="gene ID" value="C5167_002691"/>
</dbReference>
<evidence type="ECO:0000313" key="1">
    <source>
        <dbReference type="EMBL" id="RZC78484.1"/>
    </source>
</evidence>
<keyword evidence="2" id="KW-1185">Reference proteome</keyword>
<sequence length="179" mass="20641">MNRYRDEHSKFVPYPSFVDWFAVVRRLLLRLFLWDVKGGTVVPMILGNCQDYRGWCSLEGGRCRVWASSISSALEPSDLRCPREKCGSTPFQSISRAFHRGILRIMWDDKCFRRNTNGNLKAVSLQDSRITSTFLVAVVVGLFEYAEYHRPDGIIVYKIYILVAKSRVRSVIENGNQEP</sequence>
<protein>
    <submittedName>
        <fullName evidence="1">Uncharacterized protein</fullName>
    </submittedName>
</protein>
<organism evidence="1 2">
    <name type="scientific">Papaver somniferum</name>
    <name type="common">Opium poppy</name>
    <dbReference type="NCBI Taxonomy" id="3469"/>
    <lineage>
        <taxon>Eukaryota</taxon>
        <taxon>Viridiplantae</taxon>
        <taxon>Streptophyta</taxon>
        <taxon>Embryophyta</taxon>
        <taxon>Tracheophyta</taxon>
        <taxon>Spermatophyta</taxon>
        <taxon>Magnoliopsida</taxon>
        <taxon>Ranunculales</taxon>
        <taxon>Papaveraceae</taxon>
        <taxon>Papaveroideae</taxon>
        <taxon>Papaver</taxon>
    </lineage>
</organism>
<gene>
    <name evidence="1" type="ORF">C5167_002691</name>
</gene>
<accession>A0A4Y7KYU9</accession>